<sequence length="100" mass="11146">MRKSNRPPEPGARGLLRLTCPCCGKEFGTYLHVAQMSIGCSCGATISLERGLAPYEFQCSCCEFHAKGKTNIAEQEFTVPCKCGNPITLHWNKDTRRYTE</sequence>
<proteinExistence type="predicted"/>
<evidence type="ECO:0000313" key="1">
    <source>
        <dbReference type="EMBL" id="DAF58126.1"/>
    </source>
</evidence>
<protein>
    <submittedName>
        <fullName evidence="1">Zinc-ribbon domain protein</fullName>
    </submittedName>
</protein>
<reference evidence="1" key="1">
    <citation type="journal article" date="2021" name="Proc. Natl. Acad. Sci. U.S.A.">
        <title>A Catalog of Tens of Thousands of Viruses from Human Metagenomes Reveals Hidden Associations with Chronic Diseases.</title>
        <authorList>
            <person name="Tisza M.J."/>
            <person name="Buck C.B."/>
        </authorList>
    </citation>
    <scope>NUCLEOTIDE SEQUENCE</scope>
    <source>
        <strain evidence="1">CtyaR3</strain>
    </source>
</reference>
<dbReference type="EMBL" id="BK032746">
    <property type="protein sequence ID" value="DAF58126.1"/>
    <property type="molecule type" value="Genomic_DNA"/>
</dbReference>
<name>A0A8S5T4F9_9CAUD</name>
<accession>A0A8S5T4F9</accession>
<organism evidence="1">
    <name type="scientific">Caudovirales sp. ctyaR3</name>
    <dbReference type="NCBI Taxonomy" id="2827640"/>
    <lineage>
        <taxon>Viruses</taxon>
        <taxon>Duplodnaviria</taxon>
        <taxon>Heunggongvirae</taxon>
        <taxon>Uroviricota</taxon>
        <taxon>Caudoviricetes</taxon>
    </lineage>
</organism>